<dbReference type="GO" id="GO:0006369">
    <property type="term" value="P:termination of RNA polymerase II transcription"/>
    <property type="evidence" value="ECO:0007669"/>
    <property type="project" value="InterPro"/>
</dbReference>
<feature type="compositionally biased region" description="Basic and acidic residues" evidence="2">
    <location>
        <begin position="1095"/>
        <end position="1127"/>
    </location>
</feature>
<feature type="compositionally biased region" description="Low complexity" evidence="2">
    <location>
        <begin position="398"/>
        <end position="411"/>
    </location>
</feature>
<feature type="compositionally biased region" description="Basic and acidic residues" evidence="2">
    <location>
        <begin position="709"/>
        <end position="726"/>
    </location>
</feature>
<feature type="compositionally biased region" description="Basic and acidic residues" evidence="2">
    <location>
        <begin position="634"/>
        <end position="667"/>
    </location>
</feature>
<feature type="region of interest" description="Disordered" evidence="2">
    <location>
        <begin position="2189"/>
        <end position="2273"/>
    </location>
</feature>
<dbReference type="PANTHER" id="PTHR15921:SF3">
    <property type="entry name" value="PRE-MRNA CLEAVAGE COMPLEX 2 PROTEIN PCF11"/>
    <property type="match status" value="1"/>
</dbReference>
<feature type="region of interest" description="Disordered" evidence="2">
    <location>
        <begin position="936"/>
        <end position="1077"/>
    </location>
</feature>
<feature type="compositionally biased region" description="Basic and acidic residues" evidence="2">
    <location>
        <begin position="258"/>
        <end position="281"/>
    </location>
</feature>
<dbReference type="SMART" id="SM00582">
    <property type="entry name" value="RPR"/>
    <property type="match status" value="1"/>
</dbReference>
<dbReference type="CDD" id="cd16982">
    <property type="entry name" value="CID_Pcf11"/>
    <property type="match status" value="1"/>
</dbReference>
<dbReference type="PANTHER" id="PTHR15921">
    <property type="entry name" value="PRE-MRNA CLEAVAGE COMPLEX II"/>
    <property type="match status" value="1"/>
</dbReference>
<accession>A0AAD8C3N9</accession>
<feature type="compositionally biased region" description="Basic and acidic residues" evidence="2">
    <location>
        <begin position="939"/>
        <end position="979"/>
    </location>
</feature>
<dbReference type="GO" id="GO:0005849">
    <property type="term" value="C:mRNA cleavage factor complex"/>
    <property type="evidence" value="ECO:0007669"/>
    <property type="project" value="TreeGrafter"/>
</dbReference>
<proteinExistence type="predicted"/>
<dbReference type="Pfam" id="PF04818">
    <property type="entry name" value="CID"/>
    <property type="match status" value="1"/>
</dbReference>
<feature type="compositionally biased region" description="Basic and acidic residues" evidence="2">
    <location>
        <begin position="444"/>
        <end position="533"/>
    </location>
</feature>
<dbReference type="InterPro" id="IPR008942">
    <property type="entry name" value="ENTH_VHS"/>
</dbReference>
<dbReference type="Proteomes" id="UP001233172">
    <property type="component" value="Unassembled WGS sequence"/>
</dbReference>
<dbReference type="Pfam" id="PF21936">
    <property type="entry name" value="Pcf11_C"/>
    <property type="match status" value="1"/>
</dbReference>
<dbReference type="SUPFAM" id="SSF48464">
    <property type="entry name" value="ENTH/VHS domain"/>
    <property type="match status" value="1"/>
</dbReference>
<feature type="compositionally biased region" description="Basic and acidic residues" evidence="2">
    <location>
        <begin position="594"/>
        <end position="604"/>
    </location>
</feature>
<evidence type="ECO:0000256" key="1">
    <source>
        <dbReference type="SAM" id="Coils"/>
    </source>
</evidence>
<feature type="domain" description="CID" evidence="3">
    <location>
        <begin position="1"/>
        <end position="130"/>
    </location>
</feature>
<feature type="compositionally biased region" description="Polar residues" evidence="2">
    <location>
        <begin position="2200"/>
        <end position="2210"/>
    </location>
</feature>
<protein>
    <submittedName>
        <fullName evidence="4">Zinc finger CCCH domain-containing protein 13-like isoform X2</fullName>
    </submittedName>
</protein>
<feature type="region of interest" description="Disordered" evidence="2">
    <location>
        <begin position="1095"/>
        <end position="1223"/>
    </location>
</feature>
<dbReference type="InterPro" id="IPR047415">
    <property type="entry name" value="Pcf11_CID"/>
</dbReference>
<evidence type="ECO:0000259" key="3">
    <source>
        <dbReference type="PROSITE" id="PS51391"/>
    </source>
</evidence>
<dbReference type="PROSITE" id="PS51391">
    <property type="entry name" value="CID"/>
    <property type="match status" value="1"/>
</dbReference>
<gene>
    <name evidence="4" type="ORF">Bpfe_005928</name>
</gene>
<feature type="compositionally biased region" description="Basic and acidic residues" evidence="2">
    <location>
        <begin position="359"/>
        <end position="378"/>
    </location>
</feature>
<feature type="compositionally biased region" description="Basic and acidic residues" evidence="2">
    <location>
        <begin position="543"/>
        <end position="557"/>
    </location>
</feature>
<name>A0AAD8C3N9_BIOPF</name>
<comment type="caution">
    <text evidence="4">The sequence shown here is derived from an EMBL/GenBank/DDBJ whole genome shotgun (WGS) entry which is preliminary data.</text>
</comment>
<reference evidence="4" key="1">
    <citation type="journal article" date="2023" name="PLoS Negl. Trop. Dis.">
        <title>A genome sequence for Biomphalaria pfeifferi, the major vector snail for the human-infecting parasite Schistosoma mansoni.</title>
        <authorList>
            <person name="Bu L."/>
            <person name="Lu L."/>
            <person name="Laidemitt M.R."/>
            <person name="Zhang S.M."/>
            <person name="Mutuku M."/>
            <person name="Mkoji G."/>
            <person name="Steinauer M."/>
            <person name="Loker E.S."/>
        </authorList>
    </citation>
    <scope>NUCLEOTIDE SEQUENCE</scope>
    <source>
        <strain evidence="4">KasaAsao</strain>
    </source>
</reference>
<feature type="compositionally biased region" description="Low complexity" evidence="2">
    <location>
        <begin position="297"/>
        <end position="316"/>
    </location>
</feature>
<dbReference type="InterPro" id="IPR045154">
    <property type="entry name" value="PCF11-like"/>
</dbReference>
<dbReference type="InterPro" id="IPR006569">
    <property type="entry name" value="CID_dom"/>
</dbReference>
<dbReference type="GO" id="GO:0000993">
    <property type="term" value="F:RNA polymerase II complex binding"/>
    <property type="evidence" value="ECO:0007669"/>
    <property type="project" value="InterPro"/>
</dbReference>
<keyword evidence="5" id="KW-1185">Reference proteome</keyword>
<feature type="region of interest" description="Disordered" evidence="2">
    <location>
        <begin position="2131"/>
        <end position="2158"/>
    </location>
</feature>
<feature type="compositionally biased region" description="Basic and acidic residues" evidence="2">
    <location>
        <begin position="1174"/>
        <end position="1184"/>
    </location>
</feature>
<feature type="compositionally biased region" description="Low complexity" evidence="2">
    <location>
        <begin position="727"/>
        <end position="738"/>
    </location>
</feature>
<dbReference type="GO" id="GO:0031124">
    <property type="term" value="P:mRNA 3'-end processing"/>
    <property type="evidence" value="ECO:0007669"/>
    <property type="project" value="InterPro"/>
</dbReference>
<sequence length="2273" mass="257805">MAEEVAESYKSSLDELVINSKPQISMLTMLAEDHLQYASEIIRVIEEQIKKVSVSRKLPIMYLIDSIIKNLSTTEYPQLFSQCIVQIFCGVFEEVDEKTRTSLYKLRQTWVDIIPNKQLYILDRKVQLIDPAWPITAKPPETGVIHVNPKFLKQNKEIERSPQFSPLQTESSAEDTYEELIAKERELEALRLKVELAEAKAKLETQRKQIEEQAILKRNNKVIDREPPAGIKLPPVLGSSTQNSNRDPRLNRGPPVNRDPRLKRQMEREEQERLIIEKPLTKPEMALAGKTADKTSDSSLSIRSTSSSLTESSSTSPRMDLASLISSFTVAAAKVAAESKKSPQACVAPKQVEVTQQKKMVESKPKADLPKERTKVDDTIATTSRNKKNVSPVEKQRSASSSSSISESQSKSKSKVDLKEASNELKKISSSRSREKIDGNSSEKTQKELKGKLDNKDDKEKRDKDKEKISSERRDSKERRASKERRESRERRDSKERKDSKERDRRDKDKRDSKESDRIRDKKDRRLDLEPNRHSPRRNFGRRSPDFRRGARNERPSRVRQRDKRGFVPVIHTANGETDQFGRMLRNSQSGSSSRDRSPLDPSRDTLSSSPKTLESEDKALIKNIASEEAPVDESEKSNAEVFSSDKNDHAALLEKVTGDVEEKRETSPIVMDADVSEQNMDIEEESVEDQKELDLNQDVDMRIQPITLEKRKDKFEDKVKEKPDSSNDTNVTDSSGSLKRLNSESEIKIEVRPYKIPKLDPTKKTGSKNEDNQEDIRCEYLLFLKSKLFGEEDVDYRHQLPPKNLLAPPPFPVDSLLSPTANLKSPAQRRWSQFKESHPDDFAQDIERKRLRDAQMQSIAMENQDVDLRQMQPNQRPLPVAMIDSTMTIPKDLSIENQEQILQKAEQELKEGRITHGEHQEIVRQLGQVYDIQKKRHSLEDRQPRSLDMRDPRLRGIRERGGYSDEADRRGSYKDVSLHKKTLLPSLPLSGDMPDESAGNSPRYRDRRDYNLGYEAGLNEDYDGRRPPRPSARHDRRGVDINRRRGPPLDYDGRSPRDFDMDNSRSPHEYDDHTTTRFRDFDGMARRDETYNKRGLDYDDRRPSVDDDERHRDYRDSRPYDDYDKSKIRKPPMPLRGQRQDDLRERRRNTPPQEGSYRGLSDELQLPRPYGMPDERQVPRPYDKPTGPRPFGPRHPAQDIRGPHPNFMPMRPQGPRSDGPKLNPMPVSSIINESPRISDPMDDPRWSAMRGLLDNEGAEEIVIDGKPFELRMGTSRKLRIYGKVMDVAVDLKERGIRIDNQLVYKLGEPIKEVPAAGRSVRLYYHGLPKPIWLDGQQHEMRMDAPPRNVMVDGFRRGFQIDGRDMMILVDRLEKGPYGGPPRKIRIAGVDHDIAFQAPPRRILIDNKSCELKLDSKIPYVIINGKPHGIRFDGEPRTVFINEQPFTIPVDRAEKIRIGPRPTYIAFGGPAHEIIIDGKWFEVKFDNVPKDIHLGNRHFSIRIPGPLPRVKILDEIPPNVDESRLMSSHELQMSQNVQPRMPQSEPAQMEPFMSNPNTLITPVGPSEGTIEAVAPNTQTGEGIMRPVGPVVQDIQFNQPGATNIVAQSQPIMAQPGQPSMLPQQNQIMQGQMQNPLLGIRQNLMGFGLNQTNIPRQPVNMLAQGLFTQVASGMMNNQFGGIAGLPDFAAGLRALGQMTSQAPSQQLQMTPQIQQTLPNQIQPQIPAQLPPFQQQMPPPLQNQIPPLQTQLPTQLQSQIPQLLQSQIPTQLMHKEEDHGAALVTGIQGNAFGINQFGKPVLSNVQITNTPGLPVLPNPLAVSNTMLDTTVKPPIDINSLLNNLLKVGLIKDTPKVEIPSTTVSEASKMPKTPTAATATSELEKKKATIPNLTDFNVEKLRKQYSSVIELLHEGIQCHTCAARFTMNDVKYRAHLDWHFRQNKMEQEMVKVAKNRKWFYSIPDWVQYEELEDTEEKSRSEIFEQMRPNEEKPSVVGHTISFQALEGKDVIKNPVATGIEGEDVCATCGDPFDQMWNEETEEWILKNTIKVDGKTYHPVCYEDAQETPTPIIAPSKNPLDQQLADVKNVDHDVTDNSEPDALVSVKLEPEEIKLEPVESKEINMDVDQEIKTEPAEDSVGHETCVTEEMSEAQPLSELPDSESVLTENLTQAPNMLSTLSTTIVREVIPISHDDPMSPWEMDSNPTPELSRTPTPEPTPALSVSSESIISLAPNSEEVMSSEDPIPPAQLAVLKPATTSSQQKKEPTVTRVDNTGL</sequence>
<evidence type="ECO:0000313" key="4">
    <source>
        <dbReference type="EMBL" id="KAK0064839.1"/>
    </source>
</evidence>
<feature type="compositionally biased region" description="Basic and acidic residues" evidence="2">
    <location>
        <begin position="1052"/>
        <end position="1077"/>
    </location>
</feature>
<dbReference type="EMBL" id="JASAOG010000016">
    <property type="protein sequence ID" value="KAK0064839.1"/>
    <property type="molecule type" value="Genomic_DNA"/>
</dbReference>
<keyword evidence="1" id="KW-0175">Coiled coil</keyword>
<feature type="coiled-coil region" evidence="1">
    <location>
        <begin position="173"/>
        <end position="220"/>
    </location>
</feature>
<dbReference type="GO" id="GO:0003729">
    <property type="term" value="F:mRNA binding"/>
    <property type="evidence" value="ECO:0007669"/>
    <property type="project" value="InterPro"/>
</dbReference>
<dbReference type="Gene3D" id="1.25.40.90">
    <property type="match status" value="1"/>
</dbReference>
<feature type="compositionally biased region" description="Basic and acidic residues" evidence="2">
    <location>
        <begin position="414"/>
        <end position="438"/>
    </location>
</feature>
<evidence type="ECO:0000313" key="5">
    <source>
        <dbReference type="Proteomes" id="UP001233172"/>
    </source>
</evidence>
<feature type="region of interest" description="Disordered" evidence="2">
    <location>
        <begin position="339"/>
        <end position="745"/>
    </location>
</feature>
<reference evidence="4" key="2">
    <citation type="submission" date="2023-04" db="EMBL/GenBank/DDBJ databases">
        <authorList>
            <person name="Bu L."/>
            <person name="Lu L."/>
            <person name="Laidemitt M.R."/>
            <person name="Zhang S.M."/>
            <person name="Mutuku M."/>
            <person name="Mkoji G."/>
            <person name="Steinauer M."/>
            <person name="Loker E.S."/>
        </authorList>
    </citation>
    <scope>NUCLEOTIDE SEQUENCE</scope>
    <source>
        <strain evidence="4">KasaAsao</strain>
        <tissue evidence="4">Whole Snail</tissue>
    </source>
</reference>
<organism evidence="4 5">
    <name type="scientific">Biomphalaria pfeifferi</name>
    <name type="common">Bloodfluke planorb</name>
    <name type="synonym">Freshwater snail</name>
    <dbReference type="NCBI Taxonomy" id="112525"/>
    <lineage>
        <taxon>Eukaryota</taxon>
        <taxon>Metazoa</taxon>
        <taxon>Spiralia</taxon>
        <taxon>Lophotrochozoa</taxon>
        <taxon>Mollusca</taxon>
        <taxon>Gastropoda</taxon>
        <taxon>Heterobranchia</taxon>
        <taxon>Euthyneura</taxon>
        <taxon>Panpulmonata</taxon>
        <taxon>Hygrophila</taxon>
        <taxon>Lymnaeoidea</taxon>
        <taxon>Planorbidae</taxon>
        <taxon>Biomphalaria</taxon>
    </lineage>
</organism>
<dbReference type="GO" id="GO:0005737">
    <property type="term" value="C:cytoplasm"/>
    <property type="evidence" value="ECO:0007669"/>
    <property type="project" value="TreeGrafter"/>
</dbReference>
<feature type="region of interest" description="Disordered" evidence="2">
    <location>
        <begin position="225"/>
        <end position="317"/>
    </location>
</feature>
<dbReference type="InterPro" id="IPR054127">
    <property type="entry name" value="Pcf11_C"/>
</dbReference>
<evidence type="ECO:0000256" key="2">
    <source>
        <dbReference type="SAM" id="MobiDB-lite"/>
    </source>
</evidence>